<evidence type="ECO:0000313" key="2">
    <source>
        <dbReference type="EMBL" id="BDZ41248.1"/>
    </source>
</evidence>
<evidence type="ECO:0000256" key="1">
    <source>
        <dbReference type="SAM" id="MobiDB-lite"/>
    </source>
</evidence>
<name>A0ABM8FZQ3_9CELL</name>
<accession>A0ABM8FZQ3</accession>
<organism evidence="2 3">
    <name type="scientific">Paraoerskovia sediminicola</name>
    <dbReference type="NCBI Taxonomy" id="1138587"/>
    <lineage>
        <taxon>Bacteria</taxon>
        <taxon>Bacillati</taxon>
        <taxon>Actinomycetota</taxon>
        <taxon>Actinomycetes</taxon>
        <taxon>Micrococcales</taxon>
        <taxon>Cellulomonadaceae</taxon>
        <taxon>Paraoerskovia</taxon>
    </lineage>
</organism>
<proteinExistence type="predicted"/>
<feature type="region of interest" description="Disordered" evidence="1">
    <location>
        <begin position="35"/>
        <end position="59"/>
    </location>
</feature>
<sequence>MLDVSLVLPEGWFALPAASARDAGWVEALAGSMAEGAGGAPAGDPESAAEHGDAQEPGRTPEELLADQLRAVVEVVDEVGQTGLRAAVLVRRPQHGVVDALLTFVVHDGVTPEEFVDELRRAPESDDSYLLVEPLESEIPAGTVRGAHLMIGHLDAERGEGVAHLEERVVVGVFPPDSGAMVEVNVVSSSVGTFEDAPAEVLGVLTGLSTVSGRAR</sequence>
<feature type="compositionally biased region" description="Basic and acidic residues" evidence="1">
    <location>
        <begin position="48"/>
        <end position="59"/>
    </location>
</feature>
<gene>
    <name evidence="2" type="ORF">GCM10025865_05470</name>
</gene>
<reference evidence="3" key="1">
    <citation type="journal article" date="2019" name="Int. J. Syst. Evol. Microbiol.">
        <title>The Global Catalogue of Microorganisms (GCM) 10K type strain sequencing project: providing services to taxonomists for standard genome sequencing and annotation.</title>
        <authorList>
            <consortium name="The Broad Institute Genomics Platform"/>
            <consortium name="The Broad Institute Genome Sequencing Center for Infectious Disease"/>
            <person name="Wu L."/>
            <person name="Ma J."/>
        </authorList>
    </citation>
    <scope>NUCLEOTIDE SEQUENCE [LARGE SCALE GENOMIC DNA]</scope>
    <source>
        <strain evidence="3">NBRC 108565</strain>
    </source>
</reference>
<evidence type="ECO:0000313" key="3">
    <source>
        <dbReference type="Proteomes" id="UP001321475"/>
    </source>
</evidence>
<protein>
    <submittedName>
        <fullName evidence="2">Uncharacterized protein</fullName>
    </submittedName>
</protein>
<dbReference type="EMBL" id="AP027729">
    <property type="protein sequence ID" value="BDZ41248.1"/>
    <property type="molecule type" value="Genomic_DNA"/>
</dbReference>
<keyword evidence="3" id="KW-1185">Reference proteome</keyword>
<dbReference type="Proteomes" id="UP001321475">
    <property type="component" value="Chromosome"/>
</dbReference>